<proteinExistence type="predicted"/>
<reference evidence="4" key="1">
    <citation type="submission" date="2015-07" db="EMBL/GenBank/DDBJ databases">
        <title>Draft genome sequence of Acetobacterium bakii DSM 8293, a potential psychrophilic chemical producer through syngas fermentation.</title>
        <authorList>
            <person name="Song Y."/>
            <person name="Hwang S."/>
            <person name="Cho B.-K."/>
        </authorList>
    </citation>
    <scope>NUCLEOTIDE SEQUENCE [LARGE SCALE GENOMIC DNA]</scope>
    <source>
        <strain evidence="4">DSM 8239</strain>
    </source>
</reference>
<dbReference type="InterPro" id="IPR035205">
    <property type="entry name" value="DUF5320"/>
</dbReference>
<keyword evidence="4" id="KW-1185">Reference proteome</keyword>
<accession>A0A0L6U038</accession>
<organism evidence="3 4">
    <name type="scientific">Acetobacterium bakii</name>
    <dbReference type="NCBI Taxonomy" id="52689"/>
    <lineage>
        <taxon>Bacteria</taxon>
        <taxon>Bacillati</taxon>
        <taxon>Bacillota</taxon>
        <taxon>Clostridia</taxon>
        <taxon>Eubacteriales</taxon>
        <taxon>Eubacteriaceae</taxon>
        <taxon>Acetobacterium</taxon>
    </lineage>
</organism>
<sequence>MPGRDGTGPMGNGSVGGRGGMKTGRGQGCQNGAGRNNRFANNRMGAPYCWKWDNTSQDNVSVLKNQAEYYEKQLESINQQLSAMETETKTAE</sequence>
<dbReference type="EMBL" id="LGYO01000024">
    <property type="protein sequence ID" value="KNZ41717.1"/>
    <property type="molecule type" value="Genomic_DNA"/>
</dbReference>
<dbReference type="AlphaFoldDB" id="A0A0L6U038"/>
<dbReference type="PATRIC" id="fig|52689.4.peg.1280"/>
<evidence type="ECO:0000256" key="1">
    <source>
        <dbReference type="SAM" id="Coils"/>
    </source>
</evidence>
<evidence type="ECO:0000256" key="2">
    <source>
        <dbReference type="SAM" id="MobiDB-lite"/>
    </source>
</evidence>
<evidence type="ECO:0000313" key="3">
    <source>
        <dbReference type="EMBL" id="KNZ41717.1"/>
    </source>
</evidence>
<keyword evidence="1" id="KW-0175">Coiled coil</keyword>
<feature type="region of interest" description="Disordered" evidence="2">
    <location>
        <begin position="1"/>
        <end position="38"/>
    </location>
</feature>
<comment type="caution">
    <text evidence="3">The sequence shown here is derived from an EMBL/GenBank/DDBJ whole genome shotgun (WGS) entry which is preliminary data.</text>
</comment>
<protein>
    <submittedName>
        <fullName evidence="3">Uncharacterized protein</fullName>
    </submittedName>
</protein>
<dbReference type="OrthoDB" id="9897424at2"/>
<name>A0A0L6U038_9FIRM</name>
<dbReference type="Pfam" id="PF17253">
    <property type="entry name" value="DUF5320"/>
    <property type="match status" value="1"/>
</dbReference>
<feature type="compositionally biased region" description="Gly residues" evidence="2">
    <location>
        <begin position="1"/>
        <end position="31"/>
    </location>
</feature>
<evidence type="ECO:0000313" key="4">
    <source>
        <dbReference type="Proteomes" id="UP000036873"/>
    </source>
</evidence>
<gene>
    <name evidence="3" type="ORF">AKG39_10325</name>
</gene>
<feature type="coiled-coil region" evidence="1">
    <location>
        <begin position="60"/>
        <end position="87"/>
    </location>
</feature>
<dbReference type="RefSeq" id="WP_050740319.1">
    <property type="nucleotide sequence ID" value="NZ_LGYO01000024.1"/>
</dbReference>
<dbReference type="Proteomes" id="UP000036873">
    <property type="component" value="Unassembled WGS sequence"/>
</dbReference>